<gene>
    <name evidence="2" type="ORF">O3G_MSEX004453</name>
</gene>
<keyword evidence="3" id="KW-1185">Reference proteome</keyword>
<dbReference type="CDD" id="cd04301">
    <property type="entry name" value="NAT_SF"/>
    <property type="match status" value="1"/>
</dbReference>
<name>A0A921YVL4_MANSE</name>
<proteinExistence type="predicted"/>
<comment type="caution">
    <text evidence="2">The sequence shown here is derived from an EMBL/GenBank/DDBJ whole genome shotgun (WGS) entry which is preliminary data.</text>
</comment>
<dbReference type="EMBL" id="JH668332">
    <property type="protein sequence ID" value="KAG6446411.1"/>
    <property type="molecule type" value="Genomic_DNA"/>
</dbReference>
<evidence type="ECO:0000259" key="1">
    <source>
        <dbReference type="Pfam" id="PF00583"/>
    </source>
</evidence>
<dbReference type="Proteomes" id="UP000791440">
    <property type="component" value="Unassembled WGS sequence"/>
</dbReference>
<reference evidence="2" key="1">
    <citation type="journal article" date="2016" name="Insect Biochem. Mol. Biol.">
        <title>Multifaceted biological insights from a draft genome sequence of the tobacco hornworm moth, Manduca sexta.</title>
        <authorList>
            <person name="Kanost M.R."/>
            <person name="Arrese E.L."/>
            <person name="Cao X."/>
            <person name="Chen Y.R."/>
            <person name="Chellapilla S."/>
            <person name="Goldsmith M.R."/>
            <person name="Grosse-Wilde E."/>
            <person name="Heckel D.G."/>
            <person name="Herndon N."/>
            <person name="Jiang H."/>
            <person name="Papanicolaou A."/>
            <person name="Qu J."/>
            <person name="Soulages J.L."/>
            <person name="Vogel H."/>
            <person name="Walters J."/>
            <person name="Waterhouse R.M."/>
            <person name="Ahn S.J."/>
            <person name="Almeida F.C."/>
            <person name="An C."/>
            <person name="Aqrawi P."/>
            <person name="Bretschneider A."/>
            <person name="Bryant W.B."/>
            <person name="Bucks S."/>
            <person name="Chao H."/>
            <person name="Chevignon G."/>
            <person name="Christen J.M."/>
            <person name="Clarke D.F."/>
            <person name="Dittmer N.T."/>
            <person name="Ferguson L.C.F."/>
            <person name="Garavelou S."/>
            <person name="Gordon K.H.J."/>
            <person name="Gunaratna R.T."/>
            <person name="Han Y."/>
            <person name="Hauser F."/>
            <person name="He Y."/>
            <person name="Heidel-Fischer H."/>
            <person name="Hirsh A."/>
            <person name="Hu Y."/>
            <person name="Jiang H."/>
            <person name="Kalra D."/>
            <person name="Klinner C."/>
            <person name="Konig C."/>
            <person name="Kovar C."/>
            <person name="Kroll A.R."/>
            <person name="Kuwar S.S."/>
            <person name="Lee S.L."/>
            <person name="Lehman R."/>
            <person name="Li K."/>
            <person name="Li Z."/>
            <person name="Liang H."/>
            <person name="Lovelace S."/>
            <person name="Lu Z."/>
            <person name="Mansfield J.H."/>
            <person name="McCulloch K.J."/>
            <person name="Mathew T."/>
            <person name="Morton B."/>
            <person name="Muzny D.M."/>
            <person name="Neunemann D."/>
            <person name="Ongeri F."/>
            <person name="Pauchet Y."/>
            <person name="Pu L.L."/>
            <person name="Pyrousis I."/>
            <person name="Rao X.J."/>
            <person name="Redding A."/>
            <person name="Roesel C."/>
            <person name="Sanchez-Gracia A."/>
            <person name="Schaack S."/>
            <person name="Shukla A."/>
            <person name="Tetreau G."/>
            <person name="Wang Y."/>
            <person name="Xiong G.H."/>
            <person name="Traut W."/>
            <person name="Walsh T.K."/>
            <person name="Worley K.C."/>
            <person name="Wu D."/>
            <person name="Wu W."/>
            <person name="Wu Y.Q."/>
            <person name="Zhang X."/>
            <person name="Zou Z."/>
            <person name="Zucker H."/>
            <person name="Briscoe A.D."/>
            <person name="Burmester T."/>
            <person name="Clem R.J."/>
            <person name="Feyereisen R."/>
            <person name="Grimmelikhuijzen C.J.P."/>
            <person name="Hamodrakas S.J."/>
            <person name="Hansson B.S."/>
            <person name="Huguet E."/>
            <person name="Jermiin L.S."/>
            <person name="Lan Q."/>
            <person name="Lehman H.K."/>
            <person name="Lorenzen M."/>
            <person name="Merzendorfer H."/>
            <person name="Michalopoulos I."/>
            <person name="Morton D.B."/>
            <person name="Muthukrishnan S."/>
            <person name="Oakeshott J.G."/>
            <person name="Palmer W."/>
            <person name="Park Y."/>
            <person name="Passarelli A.L."/>
            <person name="Rozas J."/>
            <person name="Schwartz L.M."/>
            <person name="Smith W."/>
            <person name="Southgate A."/>
            <person name="Vilcinskas A."/>
            <person name="Vogt R."/>
            <person name="Wang P."/>
            <person name="Werren J."/>
            <person name="Yu X.Q."/>
            <person name="Zhou J.J."/>
            <person name="Brown S.J."/>
            <person name="Scherer S.E."/>
            <person name="Richards S."/>
            <person name="Blissard G.W."/>
        </authorList>
    </citation>
    <scope>NUCLEOTIDE SEQUENCE</scope>
</reference>
<dbReference type="AlphaFoldDB" id="A0A921YVL4"/>
<dbReference type="Gene3D" id="3.40.630.30">
    <property type="match status" value="1"/>
</dbReference>
<sequence>MSAREYPKVWSHFERIVEDGRTLQFEVEDIPESMWSTAVEFMLGNYIREDVWWATAGTAQNLEAVQEYRVLLTSIIRQKMSVACFLAEGDGSGRTLVAVNMCLPQDKDRFVDHNPVKTIVFLVPLIKVINFGLTTPIAQPLRSIDFPKTKAGLLSLRMFSEAMKVTAIYDKYDVNEYLMGAGLSVAPEYRGLGIAVELLKARINLAKELGYRATGGIFTSAGAQRVADKAGMESLYEISYKEFGKQCHIKFDTDTEYLKIYGIKI</sequence>
<evidence type="ECO:0000313" key="3">
    <source>
        <dbReference type="Proteomes" id="UP000791440"/>
    </source>
</evidence>
<dbReference type="Pfam" id="PF00583">
    <property type="entry name" value="Acetyltransf_1"/>
    <property type="match status" value="1"/>
</dbReference>
<dbReference type="SUPFAM" id="SSF55729">
    <property type="entry name" value="Acyl-CoA N-acyltransferases (Nat)"/>
    <property type="match status" value="1"/>
</dbReference>
<reference evidence="2" key="2">
    <citation type="submission" date="2020-12" db="EMBL/GenBank/DDBJ databases">
        <authorList>
            <person name="Kanost M."/>
        </authorList>
    </citation>
    <scope>NUCLEOTIDE SEQUENCE</scope>
</reference>
<protein>
    <recommendedName>
        <fullName evidence="1">N-acetyltransferase domain-containing protein</fullName>
    </recommendedName>
</protein>
<dbReference type="InterPro" id="IPR000182">
    <property type="entry name" value="GNAT_dom"/>
</dbReference>
<dbReference type="OrthoDB" id="3853310at2759"/>
<evidence type="ECO:0000313" key="2">
    <source>
        <dbReference type="EMBL" id="KAG6446412.1"/>
    </source>
</evidence>
<dbReference type="EMBL" id="JH668332">
    <property type="protein sequence ID" value="KAG6446412.1"/>
    <property type="molecule type" value="Genomic_DNA"/>
</dbReference>
<dbReference type="InterPro" id="IPR016181">
    <property type="entry name" value="Acyl_CoA_acyltransferase"/>
</dbReference>
<dbReference type="GO" id="GO:0016747">
    <property type="term" value="F:acyltransferase activity, transferring groups other than amino-acyl groups"/>
    <property type="evidence" value="ECO:0007669"/>
    <property type="project" value="InterPro"/>
</dbReference>
<feature type="domain" description="N-acetyltransferase" evidence="1">
    <location>
        <begin position="175"/>
        <end position="213"/>
    </location>
</feature>
<organism evidence="2 3">
    <name type="scientific">Manduca sexta</name>
    <name type="common">Tobacco hawkmoth</name>
    <name type="synonym">Tobacco hornworm</name>
    <dbReference type="NCBI Taxonomy" id="7130"/>
    <lineage>
        <taxon>Eukaryota</taxon>
        <taxon>Metazoa</taxon>
        <taxon>Ecdysozoa</taxon>
        <taxon>Arthropoda</taxon>
        <taxon>Hexapoda</taxon>
        <taxon>Insecta</taxon>
        <taxon>Pterygota</taxon>
        <taxon>Neoptera</taxon>
        <taxon>Endopterygota</taxon>
        <taxon>Lepidoptera</taxon>
        <taxon>Glossata</taxon>
        <taxon>Ditrysia</taxon>
        <taxon>Bombycoidea</taxon>
        <taxon>Sphingidae</taxon>
        <taxon>Sphinginae</taxon>
        <taxon>Sphingini</taxon>
        <taxon>Manduca</taxon>
    </lineage>
</organism>
<accession>A0A921YVL4</accession>